<dbReference type="EMBL" id="DS469602">
    <property type="protein sequence ID" value="EDO39732.1"/>
    <property type="molecule type" value="Genomic_DNA"/>
</dbReference>
<name>A7S972_NEMVE</name>
<dbReference type="Proteomes" id="UP000001593">
    <property type="component" value="Unassembled WGS sequence"/>
</dbReference>
<dbReference type="GO" id="GO:0005509">
    <property type="term" value="F:calcium ion binding"/>
    <property type="evidence" value="ECO:0007669"/>
    <property type="project" value="InterPro"/>
</dbReference>
<keyword evidence="5" id="KW-1185">Reference proteome</keyword>
<protein>
    <recommendedName>
        <fullName evidence="3">EF-hand domain-containing protein</fullName>
    </recommendedName>
</protein>
<dbReference type="AlphaFoldDB" id="A7S972"/>
<dbReference type="SMART" id="SM00054">
    <property type="entry name" value="EFh"/>
    <property type="match status" value="2"/>
</dbReference>
<dbReference type="InterPro" id="IPR002048">
    <property type="entry name" value="EF_hand_dom"/>
</dbReference>
<proteinExistence type="predicted"/>
<feature type="compositionally biased region" description="Low complexity" evidence="2">
    <location>
        <begin position="266"/>
        <end position="275"/>
    </location>
</feature>
<feature type="region of interest" description="Disordered" evidence="2">
    <location>
        <begin position="133"/>
        <end position="238"/>
    </location>
</feature>
<sequence length="549" mass="61574">MTNDMFLTRDFTLMVECPFIQIVSDSPGVRTTNLQLNYDTGTVNDKGWTPQNPNPRLLKLQSVTGRFQPAQLNYVNFPSYTEYSRLVAAPHVDYLYHRRPRKQQGAKHDGRNDILSYGTQVTVNERYQIHTITATTTDPLPPPEASQPNPLEDTLQSRDASESSCLHRKTCACPQETGVEKRPPKTSSRQNSLERFSTMPTMRMGLQNTGARDRLKPPVNKAPPPISPPKLPQGRPRGMSLSRLRKKAKMCITPSSESNSNRRRSSNTIQRNNINTIDSKSLAKVETVDLTDEEMMAKKTQPPKTPEVVTGKPEHSTDPQTPESESPPKTAEASPEEMDITEQEMNGIDECDAKTTIQSVSNATTPRRAETPRLLRICQGSLNEDLQSLQKMFTKLDADGDGHISFAELQRSLPSDLSKKQISYLKKIYQLACESTYFGLEEFVAVHQMCQIMSRSGYSTFKVFDAMDMGRIEPAISIYVELFNGLDRRKSGTLSIDSFQNLLASSLNVRSESSVVQDVINTMGKRTEDTISSVEMMAFLPYILSLDKT</sequence>
<evidence type="ECO:0000259" key="3">
    <source>
        <dbReference type="PROSITE" id="PS50222"/>
    </source>
</evidence>
<feature type="compositionally biased region" description="Polar residues" evidence="2">
    <location>
        <begin position="185"/>
        <end position="210"/>
    </location>
</feature>
<dbReference type="OMA" id="YQLACES"/>
<dbReference type="InterPro" id="IPR018247">
    <property type="entry name" value="EF_Hand_1_Ca_BS"/>
</dbReference>
<organism evidence="4 5">
    <name type="scientific">Nematostella vectensis</name>
    <name type="common">Starlet sea anemone</name>
    <dbReference type="NCBI Taxonomy" id="45351"/>
    <lineage>
        <taxon>Eukaryota</taxon>
        <taxon>Metazoa</taxon>
        <taxon>Cnidaria</taxon>
        <taxon>Anthozoa</taxon>
        <taxon>Hexacorallia</taxon>
        <taxon>Actiniaria</taxon>
        <taxon>Edwardsiidae</taxon>
        <taxon>Nematostella</taxon>
    </lineage>
</organism>
<dbReference type="InterPro" id="IPR011992">
    <property type="entry name" value="EF-hand-dom_pair"/>
</dbReference>
<feature type="domain" description="EF-hand" evidence="3">
    <location>
        <begin position="384"/>
        <end position="419"/>
    </location>
</feature>
<evidence type="ECO:0000313" key="4">
    <source>
        <dbReference type="EMBL" id="EDO39732.1"/>
    </source>
</evidence>
<dbReference type="Gene3D" id="1.10.238.10">
    <property type="entry name" value="EF-hand"/>
    <property type="match status" value="1"/>
</dbReference>
<evidence type="ECO:0000256" key="1">
    <source>
        <dbReference type="ARBA" id="ARBA00022837"/>
    </source>
</evidence>
<feature type="region of interest" description="Disordered" evidence="2">
    <location>
        <begin position="294"/>
        <end position="338"/>
    </location>
</feature>
<dbReference type="eggNOG" id="ENOG502SBZ0">
    <property type="taxonomic scope" value="Eukaryota"/>
</dbReference>
<accession>A7S972</accession>
<feature type="compositionally biased region" description="Pro residues" evidence="2">
    <location>
        <begin position="220"/>
        <end position="231"/>
    </location>
</feature>
<dbReference type="PROSITE" id="PS00018">
    <property type="entry name" value="EF_HAND_1"/>
    <property type="match status" value="1"/>
</dbReference>
<evidence type="ECO:0000313" key="5">
    <source>
        <dbReference type="Proteomes" id="UP000001593"/>
    </source>
</evidence>
<dbReference type="PROSITE" id="PS50222">
    <property type="entry name" value="EF_HAND_2"/>
    <property type="match status" value="1"/>
</dbReference>
<evidence type="ECO:0000256" key="2">
    <source>
        <dbReference type="SAM" id="MobiDB-lite"/>
    </source>
</evidence>
<dbReference type="HOGENOM" id="CLU_496378_0_0_1"/>
<reference evidence="4 5" key="1">
    <citation type="journal article" date="2007" name="Science">
        <title>Sea anemone genome reveals ancestral eumetazoan gene repertoire and genomic organization.</title>
        <authorList>
            <person name="Putnam N.H."/>
            <person name="Srivastava M."/>
            <person name="Hellsten U."/>
            <person name="Dirks B."/>
            <person name="Chapman J."/>
            <person name="Salamov A."/>
            <person name="Terry A."/>
            <person name="Shapiro H."/>
            <person name="Lindquist E."/>
            <person name="Kapitonov V.V."/>
            <person name="Jurka J."/>
            <person name="Genikhovich G."/>
            <person name="Grigoriev I.V."/>
            <person name="Lucas S.M."/>
            <person name="Steele R.E."/>
            <person name="Finnerty J.R."/>
            <person name="Technau U."/>
            <person name="Martindale M.Q."/>
            <person name="Rokhsar D.S."/>
        </authorList>
    </citation>
    <scope>NUCLEOTIDE SEQUENCE [LARGE SCALE GENOMIC DNA]</scope>
    <source>
        <strain evidence="5">CH2 X CH6</strain>
    </source>
</reference>
<dbReference type="InParanoid" id="A7S972"/>
<gene>
    <name evidence="4" type="ORF">NEMVEDRAFT_v1g243700</name>
</gene>
<dbReference type="SUPFAM" id="SSF47473">
    <property type="entry name" value="EF-hand"/>
    <property type="match status" value="1"/>
</dbReference>
<feature type="region of interest" description="Disordered" evidence="2">
    <location>
        <begin position="250"/>
        <end position="275"/>
    </location>
</feature>
<keyword evidence="1" id="KW-0106">Calcium</keyword>